<organism evidence="1 2">
    <name type="scientific">Paramecium pentaurelia</name>
    <dbReference type="NCBI Taxonomy" id="43138"/>
    <lineage>
        <taxon>Eukaryota</taxon>
        <taxon>Sar</taxon>
        <taxon>Alveolata</taxon>
        <taxon>Ciliophora</taxon>
        <taxon>Intramacronucleata</taxon>
        <taxon>Oligohymenophorea</taxon>
        <taxon>Peniculida</taxon>
        <taxon>Parameciidae</taxon>
        <taxon>Paramecium</taxon>
    </lineage>
</organism>
<comment type="caution">
    <text evidence="1">The sequence shown here is derived from an EMBL/GenBank/DDBJ whole genome shotgun (WGS) entry which is preliminary data.</text>
</comment>
<dbReference type="EMBL" id="CAJJDO010000173">
    <property type="protein sequence ID" value="CAD8213060.1"/>
    <property type="molecule type" value="Genomic_DNA"/>
</dbReference>
<dbReference type="Proteomes" id="UP000689195">
    <property type="component" value="Unassembled WGS sequence"/>
</dbReference>
<proteinExistence type="predicted"/>
<gene>
    <name evidence="1" type="ORF">PPENT_87.1.T1730025</name>
</gene>
<keyword evidence="2" id="KW-1185">Reference proteome</keyword>
<reference evidence="1" key="1">
    <citation type="submission" date="2021-01" db="EMBL/GenBank/DDBJ databases">
        <authorList>
            <consortium name="Genoscope - CEA"/>
            <person name="William W."/>
        </authorList>
    </citation>
    <scope>NUCLEOTIDE SEQUENCE</scope>
</reference>
<name>A0A8S1YGE5_9CILI</name>
<evidence type="ECO:0000313" key="2">
    <source>
        <dbReference type="Proteomes" id="UP000689195"/>
    </source>
</evidence>
<protein>
    <submittedName>
        <fullName evidence="1">Uncharacterized protein</fullName>
    </submittedName>
</protein>
<evidence type="ECO:0000313" key="1">
    <source>
        <dbReference type="EMBL" id="CAD8213060.1"/>
    </source>
</evidence>
<sequence length="177" mass="21059">MKAKCDYISNSLNPQVIGNSLEFGKNLNTMELYLDIQSWKNDYLQFASMFNSNYGGLPCWIQRYQSKMIFMLIRLLICLHNSKSVVDWLVEITRDPKHEQPFLMTIALEFKPYSLKTQLMVFKSFQHTQVESQDNDQLLLFQVCKIFLQIFFEFRNTLLMMKKNLKRINAGPFYPVW</sequence>
<dbReference type="AlphaFoldDB" id="A0A8S1YGE5"/>
<accession>A0A8S1YGE5</accession>